<evidence type="ECO:0000256" key="5">
    <source>
        <dbReference type="ARBA" id="ARBA00022989"/>
    </source>
</evidence>
<evidence type="ECO:0000256" key="6">
    <source>
        <dbReference type="ARBA" id="ARBA00023136"/>
    </source>
</evidence>
<comment type="caution">
    <text evidence="10">The sequence shown here is derived from an EMBL/GenBank/DDBJ whole genome shotgun (WGS) entry which is preliminary data.</text>
</comment>
<dbReference type="GO" id="GO:0005886">
    <property type="term" value="C:plasma membrane"/>
    <property type="evidence" value="ECO:0007669"/>
    <property type="project" value="UniProtKB-SubCell"/>
</dbReference>
<evidence type="ECO:0000256" key="4">
    <source>
        <dbReference type="ARBA" id="ARBA00022692"/>
    </source>
</evidence>
<feature type="domain" description="OmpA-like" evidence="9">
    <location>
        <begin position="168"/>
        <end position="287"/>
    </location>
</feature>
<feature type="transmembrane region" description="Helical" evidence="8">
    <location>
        <begin position="33"/>
        <end position="52"/>
    </location>
</feature>
<dbReference type="CDD" id="cd07185">
    <property type="entry name" value="OmpA_C-like"/>
    <property type="match status" value="1"/>
</dbReference>
<dbReference type="PROSITE" id="PS51123">
    <property type="entry name" value="OMPA_2"/>
    <property type="match status" value="1"/>
</dbReference>
<dbReference type="InterPro" id="IPR025713">
    <property type="entry name" value="MotB-like_N_dom"/>
</dbReference>
<dbReference type="SUPFAM" id="SSF103088">
    <property type="entry name" value="OmpA-like"/>
    <property type="match status" value="1"/>
</dbReference>
<dbReference type="Gene3D" id="3.30.1330.60">
    <property type="entry name" value="OmpA-like domain"/>
    <property type="match status" value="1"/>
</dbReference>
<protein>
    <submittedName>
        <fullName evidence="10">OmpA family protein</fullName>
    </submittedName>
</protein>
<dbReference type="OrthoDB" id="7170686at2"/>
<evidence type="ECO:0000256" key="7">
    <source>
        <dbReference type="PROSITE-ProRule" id="PRU00473"/>
    </source>
</evidence>
<dbReference type="AlphaFoldDB" id="A0A5C6U6Z5"/>
<sequence>MASKSSGSNQRPIIIKKIIADDHSAHHGGAWKVAYADFVTAMMAFFLLMWLLGSTDEKDKKAIADYFTPTLVEIRQDGSAGSNSGPFGGDSMISKDNFAHSASQVGERAITVPKDAWGSKDGANKPTPEEEDEAFKQIEKKIRERLKRREQLRNLAENIRFFRSDEGLRIEVVDAADFAMFELSSDKLVPRAQLLLREVAESIVPLTNGIAVRGHTDSLPYASGKTMNNWLLSAARAEATRQALISGGLTEAQFDKIEGVADRQPYSPDDAADPRNRRMSITLLSEARGSTASNAKTH</sequence>
<comment type="similarity">
    <text evidence="2">Belongs to the MotB family.</text>
</comment>
<evidence type="ECO:0000256" key="3">
    <source>
        <dbReference type="ARBA" id="ARBA00022475"/>
    </source>
</evidence>
<keyword evidence="5 8" id="KW-1133">Transmembrane helix</keyword>
<gene>
    <name evidence="10" type="ORF">FSZ31_07335</name>
</gene>
<keyword evidence="4 8" id="KW-0812">Transmembrane</keyword>
<evidence type="ECO:0000313" key="11">
    <source>
        <dbReference type="Proteomes" id="UP000321129"/>
    </source>
</evidence>
<comment type="subcellular location">
    <subcellularLocation>
        <location evidence="1">Cell membrane</location>
        <topology evidence="1">Single-pass membrane protein</topology>
    </subcellularLocation>
</comment>
<evidence type="ECO:0000256" key="8">
    <source>
        <dbReference type="SAM" id="Phobius"/>
    </source>
</evidence>
<name>A0A5C6U6Z5_9SPHN</name>
<dbReference type="InterPro" id="IPR036737">
    <property type="entry name" value="OmpA-like_sf"/>
</dbReference>
<dbReference type="Pfam" id="PF13677">
    <property type="entry name" value="MotB_plug"/>
    <property type="match status" value="1"/>
</dbReference>
<evidence type="ECO:0000259" key="9">
    <source>
        <dbReference type="PROSITE" id="PS51123"/>
    </source>
</evidence>
<dbReference type="Proteomes" id="UP000321129">
    <property type="component" value="Unassembled WGS sequence"/>
</dbReference>
<keyword evidence="3" id="KW-1003">Cell membrane</keyword>
<keyword evidence="6 7" id="KW-0472">Membrane</keyword>
<dbReference type="Pfam" id="PF00691">
    <property type="entry name" value="OmpA"/>
    <property type="match status" value="1"/>
</dbReference>
<accession>A0A5C6U6Z5</accession>
<dbReference type="PANTHER" id="PTHR30329:SF21">
    <property type="entry name" value="LIPOPROTEIN YIAD-RELATED"/>
    <property type="match status" value="1"/>
</dbReference>
<proteinExistence type="inferred from homology"/>
<dbReference type="InterPro" id="IPR006665">
    <property type="entry name" value="OmpA-like"/>
</dbReference>
<evidence type="ECO:0000313" key="10">
    <source>
        <dbReference type="EMBL" id="TXC68783.1"/>
    </source>
</evidence>
<organism evidence="10 11">
    <name type="scientific">Flavisphingopyxis soli</name>
    <dbReference type="NCBI Taxonomy" id="2601267"/>
    <lineage>
        <taxon>Bacteria</taxon>
        <taxon>Pseudomonadati</taxon>
        <taxon>Pseudomonadota</taxon>
        <taxon>Alphaproteobacteria</taxon>
        <taxon>Sphingomonadales</taxon>
        <taxon>Sphingopyxidaceae</taxon>
        <taxon>Flavisphingopyxis</taxon>
    </lineage>
</organism>
<keyword evidence="11" id="KW-1185">Reference proteome</keyword>
<evidence type="ECO:0000256" key="2">
    <source>
        <dbReference type="ARBA" id="ARBA00008914"/>
    </source>
</evidence>
<evidence type="ECO:0000256" key="1">
    <source>
        <dbReference type="ARBA" id="ARBA00004162"/>
    </source>
</evidence>
<dbReference type="RefSeq" id="WP_147122737.1">
    <property type="nucleotide sequence ID" value="NZ_VOPY01000002.1"/>
</dbReference>
<dbReference type="EMBL" id="VOPY01000002">
    <property type="protein sequence ID" value="TXC68783.1"/>
    <property type="molecule type" value="Genomic_DNA"/>
</dbReference>
<reference evidence="10 11" key="1">
    <citation type="submission" date="2019-08" db="EMBL/GenBank/DDBJ databases">
        <title>Sphingorhabdus soil sp. nov., isolated from arctic soil.</title>
        <authorList>
            <person name="Liu Y."/>
        </authorList>
    </citation>
    <scope>NUCLEOTIDE SEQUENCE [LARGE SCALE GENOMIC DNA]</scope>
    <source>
        <strain evidence="10 11">D-2Q-5-6</strain>
    </source>
</reference>
<dbReference type="PANTHER" id="PTHR30329">
    <property type="entry name" value="STATOR ELEMENT OF FLAGELLAR MOTOR COMPLEX"/>
    <property type="match status" value="1"/>
</dbReference>
<dbReference type="InterPro" id="IPR050330">
    <property type="entry name" value="Bact_OuterMem_StrucFunc"/>
</dbReference>